<dbReference type="InParanoid" id="E3NAF1"/>
<dbReference type="AlphaFoldDB" id="E3NAF1"/>
<dbReference type="GO" id="GO:0005737">
    <property type="term" value="C:cytoplasm"/>
    <property type="evidence" value="ECO:0007669"/>
    <property type="project" value="TreeGrafter"/>
</dbReference>
<feature type="domain" description="Serine/threonine specific protein phosphatases" evidence="3">
    <location>
        <begin position="128"/>
        <end position="133"/>
    </location>
</feature>
<dbReference type="PANTHER" id="PTHR11668">
    <property type="entry name" value="SERINE/THREONINE PROTEIN PHOSPHATASE"/>
    <property type="match status" value="1"/>
</dbReference>
<evidence type="ECO:0000259" key="3">
    <source>
        <dbReference type="PROSITE" id="PS00125"/>
    </source>
</evidence>
<dbReference type="GO" id="GO:0005634">
    <property type="term" value="C:nucleus"/>
    <property type="evidence" value="ECO:0007669"/>
    <property type="project" value="TreeGrafter"/>
</dbReference>
<comment type="catalytic activity">
    <reaction evidence="1">
        <text>O-phospho-L-threonyl-[protein] + H2O = L-threonyl-[protein] + phosphate</text>
        <dbReference type="Rhea" id="RHEA:47004"/>
        <dbReference type="Rhea" id="RHEA-COMP:11060"/>
        <dbReference type="Rhea" id="RHEA-COMP:11605"/>
        <dbReference type="ChEBI" id="CHEBI:15377"/>
        <dbReference type="ChEBI" id="CHEBI:30013"/>
        <dbReference type="ChEBI" id="CHEBI:43474"/>
        <dbReference type="ChEBI" id="CHEBI:61977"/>
        <dbReference type="EC" id="3.1.3.16"/>
    </reaction>
</comment>
<keyword evidence="5" id="KW-1185">Reference proteome</keyword>
<dbReference type="PROSITE" id="PS00125">
    <property type="entry name" value="SER_THR_PHOSPHATASE"/>
    <property type="match status" value="1"/>
</dbReference>
<feature type="compositionally biased region" description="Basic and acidic residues" evidence="2">
    <location>
        <begin position="307"/>
        <end position="319"/>
    </location>
</feature>
<dbReference type="SUPFAM" id="SSF56300">
    <property type="entry name" value="Metallo-dependent phosphatases"/>
    <property type="match status" value="1"/>
</dbReference>
<dbReference type="eggNOG" id="KOG0374">
    <property type="taxonomic scope" value="Eukaryota"/>
</dbReference>
<dbReference type="PRINTS" id="PR00114">
    <property type="entry name" value="STPHPHTASE"/>
</dbReference>
<protein>
    <recommendedName>
        <fullName evidence="1">Serine/threonine-protein phosphatase</fullName>
        <ecNumber evidence="1">3.1.3.16</ecNumber>
    </recommendedName>
</protein>
<dbReference type="Proteomes" id="UP000008281">
    <property type="component" value="Unassembled WGS sequence"/>
</dbReference>
<dbReference type="Gene3D" id="3.60.21.10">
    <property type="match status" value="1"/>
</dbReference>
<dbReference type="InterPro" id="IPR004843">
    <property type="entry name" value="Calcineurin-like_PHP"/>
</dbReference>
<feature type="region of interest" description="Disordered" evidence="2">
    <location>
        <begin position="296"/>
        <end position="358"/>
    </location>
</feature>
<accession>E3NAF1</accession>
<dbReference type="HOGENOM" id="CLU_004962_0_0_1"/>
<evidence type="ECO:0000313" key="5">
    <source>
        <dbReference type="Proteomes" id="UP000008281"/>
    </source>
</evidence>
<dbReference type="EMBL" id="DS268575">
    <property type="protein sequence ID" value="EFO91111.1"/>
    <property type="molecule type" value="Genomic_DNA"/>
</dbReference>
<proteinExistence type="inferred from homology"/>
<name>E3NAF1_CAERE</name>
<sequence length="358" mass="41376">MTDKKASRVQMLERHFNPSNWKNGRSIGYTIEELSTLTDDAIEMLRRGPSLIEIEAPITVVGDLHGQYEDLMRILMIHETKKEKKVLEFTGRKFMFLGDYVDRGLYSLECIALLLNLMLHYPRHVFLIRGNHEMAKINHSYGFLDDLQRRFRKEEDGTRLWMMFNDAFAYFPVAGLIGKKVLCMHGGLSPELKSLDDLRKIRRPIHSVEENSLVADLIWSDPDPGRSIATISSTPRFLRNKTRGLSFTFNNSAVEATHGRLGTVLIVRAHQNKGCVLDIRKDGKFSLLQLSGKRKFREGEDEEEDTRADYKLSEFDEKPTSGSVEKTQKMKTPKEKRPKEKRSKEKKTSKEKSKQLRK</sequence>
<comment type="similarity">
    <text evidence="1">Belongs to the PPP phosphatase family.</text>
</comment>
<dbReference type="PANTHER" id="PTHR11668:SF450">
    <property type="entry name" value="SERINE_THREONINE-PROTEIN PHOSPHATASE"/>
    <property type="match status" value="1"/>
</dbReference>
<dbReference type="InterPro" id="IPR050341">
    <property type="entry name" value="PP1_catalytic_subunit"/>
</dbReference>
<dbReference type="OrthoDB" id="5840512at2759"/>
<dbReference type="GO" id="GO:0004722">
    <property type="term" value="F:protein serine/threonine phosphatase activity"/>
    <property type="evidence" value="ECO:0007669"/>
    <property type="project" value="UniProtKB-EC"/>
</dbReference>
<evidence type="ECO:0000256" key="1">
    <source>
        <dbReference type="RuleBase" id="RU004273"/>
    </source>
</evidence>
<dbReference type="SMART" id="SM00156">
    <property type="entry name" value="PP2Ac"/>
    <property type="match status" value="1"/>
</dbReference>
<feature type="compositionally biased region" description="Basic and acidic residues" evidence="2">
    <location>
        <begin position="326"/>
        <end position="358"/>
    </location>
</feature>
<reference evidence="4" key="1">
    <citation type="submission" date="2007-07" db="EMBL/GenBank/DDBJ databases">
        <title>PCAP assembly of the Caenorhabditis remanei genome.</title>
        <authorList>
            <consortium name="The Caenorhabditis remanei Sequencing Consortium"/>
            <person name="Wilson R.K."/>
        </authorList>
    </citation>
    <scope>NUCLEOTIDE SEQUENCE [LARGE SCALE GENOMIC DNA]</scope>
    <source>
        <strain evidence="4">PB4641</strain>
    </source>
</reference>
<organism evidence="5">
    <name type="scientific">Caenorhabditis remanei</name>
    <name type="common">Caenorhabditis vulgaris</name>
    <dbReference type="NCBI Taxonomy" id="31234"/>
    <lineage>
        <taxon>Eukaryota</taxon>
        <taxon>Metazoa</taxon>
        <taxon>Ecdysozoa</taxon>
        <taxon>Nematoda</taxon>
        <taxon>Chromadorea</taxon>
        <taxon>Rhabditida</taxon>
        <taxon>Rhabditina</taxon>
        <taxon>Rhabditomorpha</taxon>
        <taxon>Rhabditoidea</taxon>
        <taxon>Rhabditidae</taxon>
        <taxon>Peloderinae</taxon>
        <taxon>Caenorhabditis</taxon>
    </lineage>
</organism>
<dbReference type="InterPro" id="IPR029052">
    <property type="entry name" value="Metallo-depent_PP-like"/>
</dbReference>
<evidence type="ECO:0000313" key="4">
    <source>
        <dbReference type="EMBL" id="EFO91111.1"/>
    </source>
</evidence>
<dbReference type="STRING" id="31234.E3NAF1"/>
<dbReference type="EC" id="3.1.3.16" evidence="1"/>
<keyword evidence="1" id="KW-0378">Hydrolase</keyword>
<gene>
    <name evidence="4" type="ORF">CRE_30394</name>
</gene>
<evidence type="ECO:0000256" key="2">
    <source>
        <dbReference type="SAM" id="MobiDB-lite"/>
    </source>
</evidence>
<dbReference type="InterPro" id="IPR006186">
    <property type="entry name" value="Ser/Thr-sp_prot-phosphatase"/>
</dbReference>
<dbReference type="Pfam" id="PF00149">
    <property type="entry name" value="Metallophos"/>
    <property type="match status" value="1"/>
</dbReference>